<dbReference type="Proteomes" id="UP000694892">
    <property type="component" value="Chromosome 5L"/>
</dbReference>
<organism evidence="1 2">
    <name type="scientific">Xenopus laevis</name>
    <name type="common">African clawed frog</name>
    <dbReference type="NCBI Taxonomy" id="8355"/>
    <lineage>
        <taxon>Eukaryota</taxon>
        <taxon>Metazoa</taxon>
        <taxon>Chordata</taxon>
        <taxon>Craniata</taxon>
        <taxon>Vertebrata</taxon>
        <taxon>Euteleostomi</taxon>
        <taxon>Amphibia</taxon>
        <taxon>Batrachia</taxon>
        <taxon>Anura</taxon>
        <taxon>Pipoidea</taxon>
        <taxon>Pipidae</taxon>
        <taxon>Xenopodinae</taxon>
        <taxon>Xenopus</taxon>
        <taxon>Xenopus</taxon>
    </lineage>
</organism>
<proteinExistence type="predicted"/>
<evidence type="ECO:0000313" key="2">
    <source>
        <dbReference type="Proteomes" id="UP000694892"/>
    </source>
</evidence>
<protein>
    <submittedName>
        <fullName evidence="1">Uncharacterized protein</fullName>
    </submittedName>
</protein>
<reference evidence="2" key="1">
    <citation type="journal article" date="2016" name="Nature">
        <title>Genome evolution in the allotetraploid frog Xenopus laevis.</title>
        <authorList>
            <person name="Session A.M."/>
            <person name="Uno Y."/>
            <person name="Kwon T."/>
            <person name="Chapman J.A."/>
            <person name="Toyoda A."/>
            <person name="Takahashi S."/>
            <person name="Fukui A."/>
            <person name="Hikosaka A."/>
            <person name="Suzuki A."/>
            <person name="Kondo M."/>
            <person name="van Heeringen S.J."/>
            <person name="Quigley I."/>
            <person name="Heinz S."/>
            <person name="Ogino H."/>
            <person name="Ochi H."/>
            <person name="Hellsten U."/>
            <person name="Lyons J.B."/>
            <person name="Simakov O."/>
            <person name="Putnam N."/>
            <person name="Stites J."/>
            <person name="Kuroki Y."/>
            <person name="Tanaka T."/>
            <person name="Michiue T."/>
            <person name="Watanabe M."/>
            <person name="Bogdanovic O."/>
            <person name="Lister R."/>
            <person name="Georgiou G."/>
            <person name="Paranjpe S.S."/>
            <person name="van Kruijsbergen I."/>
            <person name="Shu S."/>
            <person name="Carlson J."/>
            <person name="Kinoshita T."/>
            <person name="Ohta Y."/>
            <person name="Mawaribuchi S."/>
            <person name="Jenkins J."/>
            <person name="Grimwood J."/>
            <person name="Schmutz J."/>
            <person name="Mitros T."/>
            <person name="Mozaffari S.V."/>
            <person name="Suzuki Y."/>
            <person name="Haramoto Y."/>
            <person name="Yamamoto T.S."/>
            <person name="Takagi C."/>
            <person name="Heald R."/>
            <person name="Miller K."/>
            <person name="Haudenschild C."/>
            <person name="Kitzman J."/>
            <person name="Nakayama T."/>
            <person name="Izutsu Y."/>
            <person name="Robert J."/>
            <person name="Fortriede J."/>
            <person name="Burns K."/>
            <person name="Lotay V."/>
            <person name="Karimi K."/>
            <person name="Yasuoka Y."/>
            <person name="Dichmann D.S."/>
            <person name="Flajnik M.F."/>
            <person name="Houston D.W."/>
            <person name="Shendure J."/>
            <person name="DuPasquier L."/>
            <person name="Vize P.D."/>
            <person name="Zorn A.M."/>
            <person name="Ito M."/>
            <person name="Marcotte E.M."/>
            <person name="Wallingford J.B."/>
            <person name="Ito Y."/>
            <person name="Asashima M."/>
            <person name="Ueno N."/>
            <person name="Matsuda Y."/>
            <person name="Veenstra G.J."/>
            <person name="Fujiyama A."/>
            <person name="Harland R.M."/>
            <person name="Taira M."/>
            <person name="Rokhsar D.S."/>
        </authorList>
    </citation>
    <scope>NUCLEOTIDE SEQUENCE [LARGE SCALE GENOMIC DNA]</scope>
    <source>
        <strain evidence="2">J</strain>
    </source>
</reference>
<evidence type="ECO:0000313" key="1">
    <source>
        <dbReference type="EMBL" id="OCT80351.1"/>
    </source>
</evidence>
<sequence>MVLFPGPFRLPFQTASNYFPCNPPSPEQWRFYILLTILCLFSNFSQPFFRNGFLQTFSSPPFFNSAAASLSSLCSFAPVPTPAVQHLLITVSRYTHAASI</sequence>
<dbReference type="EMBL" id="CM004474">
    <property type="protein sequence ID" value="OCT80351.1"/>
    <property type="molecule type" value="Genomic_DNA"/>
</dbReference>
<dbReference type="AlphaFoldDB" id="A0A974CXN1"/>
<gene>
    <name evidence="1" type="ORF">XELAEV_18027159mg</name>
</gene>
<name>A0A974CXN1_XENLA</name>
<accession>A0A974CXN1</accession>